<evidence type="ECO:0000313" key="2">
    <source>
        <dbReference type="EMBL" id="MER6976720.1"/>
    </source>
</evidence>
<accession>A0ABV1VXP7</accession>
<organism evidence="2 3">
    <name type="scientific">Streptomyces carpinensis</name>
    <dbReference type="NCBI Taxonomy" id="66369"/>
    <lineage>
        <taxon>Bacteria</taxon>
        <taxon>Bacillati</taxon>
        <taxon>Actinomycetota</taxon>
        <taxon>Actinomycetes</taxon>
        <taxon>Kitasatosporales</taxon>
        <taxon>Streptomycetaceae</taxon>
        <taxon>Streptomyces</taxon>
    </lineage>
</organism>
<proteinExistence type="predicted"/>
<gene>
    <name evidence="2" type="ORF">ABT317_06695</name>
</gene>
<protein>
    <recommendedName>
        <fullName evidence="4">Transposase</fullName>
    </recommendedName>
</protein>
<dbReference type="Proteomes" id="UP001458415">
    <property type="component" value="Unassembled WGS sequence"/>
</dbReference>
<comment type="caution">
    <text evidence="2">The sequence shown here is derived from an EMBL/GenBank/DDBJ whole genome shotgun (WGS) entry which is preliminary data.</text>
</comment>
<keyword evidence="3" id="KW-1185">Reference proteome</keyword>
<sequence length="168" mass="18250">MKIYVQAKLLPTVEQAAALRSTLFECNDGANWVSQVAFDRGVPREYELRKHTYAELKARGLGAQAAQHVTKKVRDAYPGHNSISAGNQLPPDPERFKLPTEGPPRPSTRSAGAGDGLPYPRWRIPGGGGIVMETHILNVANVARSEALTGRFNSSVLPARAMFNALAF</sequence>
<evidence type="ECO:0000313" key="3">
    <source>
        <dbReference type="Proteomes" id="UP001458415"/>
    </source>
</evidence>
<name>A0ABV1VXP7_9ACTN</name>
<dbReference type="RefSeq" id="WP_244217246.1">
    <property type="nucleotide sequence ID" value="NZ_MUBM01000150.1"/>
</dbReference>
<dbReference type="EMBL" id="JBEPCU010000063">
    <property type="protein sequence ID" value="MER6976720.1"/>
    <property type="molecule type" value="Genomic_DNA"/>
</dbReference>
<reference evidence="2 3" key="1">
    <citation type="submission" date="2024-06" db="EMBL/GenBank/DDBJ databases">
        <title>The Natural Products Discovery Center: Release of the First 8490 Sequenced Strains for Exploring Actinobacteria Biosynthetic Diversity.</title>
        <authorList>
            <person name="Kalkreuter E."/>
            <person name="Kautsar S.A."/>
            <person name="Yang D."/>
            <person name="Bader C.D."/>
            <person name="Teijaro C.N."/>
            <person name="Fluegel L."/>
            <person name="Davis C.M."/>
            <person name="Simpson J.R."/>
            <person name="Lauterbach L."/>
            <person name="Steele A.D."/>
            <person name="Gui C."/>
            <person name="Meng S."/>
            <person name="Li G."/>
            <person name="Viehrig K."/>
            <person name="Ye F."/>
            <person name="Su P."/>
            <person name="Kiefer A.F."/>
            <person name="Nichols A."/>
            <person name="Cepeda A.J."/>
            <person name="Yan W."/>
            <person name="Fan B."/>
            <person name="Jiang Y."/>
            <person name="Adhikari A."/>
            <person name="Zheng C.-J."/>
            <person name="Schuster L."/>
            <person name="Cowan T.M."/>
            <person name="Smanski M.J."/>
            <person name="Chevrette M.G."/>
            <person name="De Carvalho L.P.S."/>
            <person name="Shen B."/>
        </authorList>
    </citation>
    <scope>NUCLEOTIDE SEQUENCE [LARGE SCALE GENOMIC DNA]</scope>
    <source>
        <strain evidence="2 3">NPDC000634</strain>
    </source>
</reference>
<feature type="region of interest" description="Disordered" evidence="1">
    <location>
        <begin position="77"/>
        <end position="119"/>
    </location>
</feature>
<evidence type="ECO:0008006" key="4">
    <source>
        <dbReference type="Google" id="ProtNLM"/>
    </source>
</evidence>
<evidence type="ECO:0000256" key="1">
    <source>
        <dbReference type="SAM" id="MobiDB-lite"/>
    </source>
</evidence>